<accession>A0ABV8PYF0</accession>
<dbReference type="Proteomes" id="UP001595906">
    <property type="component" value="Unassembled WGS sequence"/>
</dbReference>
<dbReference type="EMBL" id="JBHSDC010000027">
    <property type="protein sequence ID" value="MFC4232893.1"/>
    <property type="molecule type" value="Genomic_DNA"/>
</dbReference>
<evidence type="ECO:0000313" key="2">
    <source>
        <dbReference type="Proteomes" id="UP001595906"/>
    </source>
</evidence>
<protein>
    <submittedName>
        <fullName evidence="1">Uncharacterized protein</fullName>
    </submittedName>
</protein>
<organism evidence="1 2">
    <name type="scientific">Parasediminibacterium paludis</name>
    <dbReference type="NCBI Taxonomy" id="908966"/>
    <lineage>
        <taxon>Bacteria</taxon>
        <taxon>Pseudomonadati</taxon>
        <taxon>Bacteroidota</taxon>
        <taxon>Chitinophagia</taxon>
        <taxon>Chitinophagales</taxon>
        <taxon>Chitinophagaceae</taxon>
        <taxon>Parasediminibacterium</taxon>
    </lineage>
</organism>
<sequence>MQCFCFKGDAEPLLGAIPMEEMDVLVHPTRQELLVNPAHPYYAVLKMK</sequence>
<reference evidence="2" key="1">
    <citation type="journal article" date="2019" name="Int. J. Syst. Evol. Microbiol.">
        <title>The Global Catalogue of Microorganisms (GCM) 10K type strain sequencing project: providing services to taxonomists for standard genome sequencing and annotation.</title>
        <authorList>
            <consortium name="The Broad Institute Genomics Platform"/>
            <consortium name="The Broad Institute Genome Sequencing Center for Infectious Disease"/>
            <person name="Wu L."/>
            <person name="Ma J."/>
        </authorList>
    </citation>
    <scope>NUCLEOTIDE SEQUENCE [LARGE SCALE GENOMIC DNA]</scope>
    <source>
        <strain evidence="2">CECT 8010</strain>
    </source>
</reference>
<proteinExistence type="predicted"/>
<keyword evidence="2" id="KW-1185">Reference proteome</keyword>
<dbReference type="RefSeq" id="WP_379014926.1">
    <property type="nucleotide sequence ID" value="NZ_JBHSDC010000027.1"/>
</dbReference>
<gene>
    <name evidence="1" type="ORF">ACFOW1_13405</name>
</gene>
<name>A0ABV8PYF0_9BACT</name>
<evidence type="ECO:0000313" key="1">
    <source>
        <dbReference type="EMBL" id="MFC4232893.1"/>
    </source>
</evidence>
<comment type="caution">
    <text evidence="1">The sequence shown here is derived from an EMBL/GenBank/DDBJ whole genome shotgun (WGS) entry which is preliminary data.</text>
</comment>